<reference evidence="11 12" key="1">
    <citation type="journal article" date="2017" name="Gigascience">
        <title>Draft genome of the honey bee ectoparasitic mite, Tropilaelaps mercedesae, is shaped by the parasitic life history.</title>
        <authorList>
            <person name="Dong X."/>
            <person name="Armstrong S.D."/>
            <person name="Xia D."/>
            <person name="Makepeace B.L."/>
            <person name="Darby A.C."/>
            <person name="Kadowaki T."/>
        </authorList>
    </citation>
    <scope>NUCLEOTIDE SEQUENCE [LARGE SCALE GENOMIC DNA]</scope>
    <source>
        <strain evidence="11">Wuxi-XJTLU</strain>
    </source>
</reference>
<dbReference type="GO" id="GO:0031428">
    <property type="term" value="C:box C/D methylation guide snoRNP complex"/>
    <property type="evidence" value="ECO:0007669"/>
    <property type="project" value="InterPro"/>
</dbReference>
<dbReference type="EMBL" id="MNPL01001525">
    <property type="protein sequence ID" value="OQR79067.1"/>
    <property type="molecule type" value="Genomic_DNA"/>
</dbReference>
<gene>
    <name evidence="11" type="ORF">BIW11_00206</name>
</gene>
<dbReference type="STRING" id="418985.A0A1V9XZX8"/>
<evidence type="ECO:0000256" key="6">
    <source>
        <dbReference type="ARBA" id="ARBA00041388"/>
    </source>
</evidence>
<dbReference type="Gene3D" id="1.10.246.90">
    <property type="entry name" value="Nop domain"/>
    <property type="match status" value="1"/>
</dbReference>
<dbReference type="InterPro" id="IPR002687">
    <property type="entry name" value="Nop_dom"/>
</dbReference>
<protein>
    <recommendedName>
        <fullName evidence="5">Nucleolar protein 56</fullName>
    </recommendedName>
    <alternativeName>
        <fullName evidence="6">Nucleolar protein 5A</fullName>
    </alternativeName>
</protein>
<comment type="function">
    <text evidence="7">Involved in the early to middle stages of 60S ribosomal subunit biogenesis. Required for the biogenesis of box C/D snoRNAs such U3, U8 and U14 snoRNAs. Part of the small subunit (SSU) processome, first precursor of the small eukaryotic ribosomal subunit. During the assembly of the SSU processome in the nucleolus, many ribosome biogenesis factors, an RNA chaperone and ribosomal proteins associate with the nascent pre-rRNA and work in concert to generate RNA folding, modifications, rearrangements and cleavage as well as targeted degradation of pre-ribosomal RNA by the RNA exosome. Core component of box C/D small nucleolar ribonucleoprotein (snoRNP) complexes that function in methylation of multiple sites on ribosomal RNAs (rRNAs) and messenger RNAs (mRNAs).</text>
</comment>
<dbReference type="FunFam" id="1.10.246.90:FF:000001">
    <property type="entry name" value="Nucleolar protein 56"/>
    <property type="match status" value="1"/>
</dbReference>
<dbReference type="InParanoid" id="A0A1V9XZX8"/>
<comment type="subunit">
    <text evidence="8">Part of a large pre-ribosomal ribonucleoprotein (RNP) complex, that consists of at least 62 ribosomal proteins, 45 nonribosomal proteins and both pre-rRNA and mature rRNA species. Within this complex directly interacts with TCOF1 in an RNA-independent manner. Core component of box C/D small nucleolar ribonucleoprotein (snoRNP) particles; the core proteins SNU13, NOP56, NOP58 and FBL or FBLL1 assemble stepwise onto the snoRNA. Interacts with NOP1 and NOP58. Interacts with NUFIP1, RUVBL1 and RUVBL2; RUVBL1:RUVBL2 seem to bridge the association of NOP56 with NUFIP1. Part of the small subunit (SSU) processome, composed of more than 70 proteins and the RNA chaperone small nucleolar RNA (snoRNA) U3. Interacts with NOP2 and FBL.</text>
</comment>
<evidence type="ECO:0000256" key="7">
    <source>
        <dbReference type="ARBA" id="ARBA00053627"/>
    </source>
</evidence>
<dbReference type="InterPro" id="IPR012974">
    <property type="entry name" value="NOP58/56_N"/>
</dbReference>
<organism evidence="11 12">
    <name type="scientific">Tropilaelaps mercedesae</name>
    <dbReference type="NCBI Taxonomy" id="418985"/>
    <lineage>
        <taxon>Eukaryota</taxon>
        <taxon>Metazoa</taxon>
        <taxon>Ecdysozoa</taxon>
        <taxon>Arthropoda</taxon>
        <taxon>Chelicerata</taxon>
        <taxon>Arachnida</taxon>
        <taxon>Acari</taxon>
        <taxon>Parasitiformes</taxon>
        <taxon>Mesostigmata</taxon>
        <taxon>Gamasina</taxon>
        <taxon>Dermanyssoidea</taxon>
        <taxon>Laelapidae</taxon>
        <taxon>Tropilaelaps</taxon>
    </lineage>
</organism>
<evidence type="ECO:0000256" key="5">
    <source>
        <dbReference type="ARBA" id="ARBA00040742"/>
    </source>
</evidence>
<dbReference type="InterPro" id="IPR036070">
    <property type="entry name" value="Nop_dom_sf"/>
</dbReference>
<evidence type="ECO:0000313" key="12">
    <source>
        <dbReference type="Proteomes" id="UP000192247"/>
    </source>
</evidence>
<evidence type="ECO:0000256" key="2">
    <source>
        <dbReference type="ARBA" id="ARBA00009211"/>
    </source>
</evidence>
<dbReference type="PANTHER" id="PTHR10894:SF0">
    <property type="entry name" value="NUCLEOLAR PROTEIN 56"/>
    <property type="match status" value="1"/>
</dbReference>
<dbReference type="GO" id="GO:0032040">
    <property type="term" value="C:small-subunit processome"/>
    <property type="evidence" value="ECO:0007669"/>
    <property type="project" value="InterPro"/>
</dbReference>
<evidence type="ECO:0000256" key="8">
    <source>
        <dbReference type="ARBA" id="ARBA00064370"/>
    </source>
</evidence>
<dbReference type="FunFam" id="1.10.287.4070:FF:000002">
    <property type="entry name" value="Nucleolar protein 56"/>
    <property type="match status" value="1"/>
</dbReference>
<dbReference type="GO" id="GO:0042254">
    <property type="term" value="P:ribosome biogenesis"/>
    <property type="evidence" value="ECO:0007669"/>
    <property type="project" value="UniProtKB-KW"/>
</dbReference>
<feature type="domain" description="Nop" evidence="10">
    <location>
        <begin position="295"/>
        <end position="413"/>
    </location>
</feature>
<dbReference type="FunCoup" id="A0A1V9XZX8">
    <property type="interactions" value="1756"/>
</dbReference>
<dbReference type="InterPro" id="IPR042239">
    <property type="entry name" value="Nop_C"/>
</dbReference>
<feature type="region of interest" description="Disordered" evidence="9">
    <location>
        <begin position="444"/>
        <end position="511"/>
    </location>
</feature>
<proteinExistence type="inferred from homology"/>
<evidence type="ECO:0000256" key="4">
    <source>
        <dbReference type="ARBA" id="ARBA00023242"/>
    </source>
</evidence>
<dbReference type="Pfam" id="PF01798">
    <property type="entry name" value="Nop"/>
    <property type="match status" value="1"/>
</dbReference>
<evidence type="ECO:0000256" key="1">
    <source>
        <dbReference type="ARBA" id="ARBA00004604"/>
    </source>
</evidence>
<comment type="subcellular location">
    <subcellularLocation>
        <location evidence="1">Nucleus</location>
        <location evidence="1">Nucleolus</location>
    </subcellularLocation>
</comment>
<keyword evidence="12" id="KW-1185">Reference proteome</keyword>
<dbReference type="InterPro" id="IPR012976">
    <property type="entry name" value="NOSIC"/>
</dbReference>
<dbReference type="AlphaFoldDB" id="A0A1V9XZX8"/>
<evidence type="ECO:0000256" key="3">
    <source>
        <dbReference type="ARBA" id="ARBA00022517"/>
    </source>
</evidence>
<dbReference type="PANTHER" id="PTHR10894">
    <property type="entry name" value="NUCLEOLAR PROTEIN 5 NUCLEOLAR PROTEIN NOP5 NOP58"/>
    <property type="match status" value="1"/>
</dbReference>
<keyword evidence="4" id="KW-0539">Nucleus</keyword>
<comment type="caution">
    <text evidence="11">The sequence shown here is derived from an EMBL/GenBank/DDBJ whole genome shotgun (WGS) entry which is preliminary data.</text>
</comment>
<dbReference type="OrthoDB" id="6780543at2759"/>
<feature type="compositionally biased region" description="Basic residues" evidence="9">
    <location>
        <begin position="491"/>
        <end position="502"/>
    </location>
</feature>
<dbReference type="Pfam" id="PF08156">
    <property type="entry name" value="NOP5NT"/>
    <property type="match status" value="1"/>
</dbReference>
<dbReference type="SMART" id="SM00931">
    <property type="entry name" value="NOSIC"/>
    <property type="match status" value="1"/>
</dbReference>
<evidence type="ECO:0000256" key="9">
    <source>
        <dbReference type="SAM" id="MobiDB-lite"/>
    </source>
</evidence>
<name>A0A1V9XZX8_9ACAR</name>
<dbReference type="Gene3D" id="1.10.287.4070">
    <property type="match status" value="1"/>
</dbReference>
<dbReference type="SUPFAM" id="SSF89124">
    <property type="entry name" value="Nop domain"/>
    <property type="match status" value="1"/>
</dbReference>
<feature type="compositionally biased region" description="Acidic residues" evidence="9">
    <location>
        <begin position="455"/>
        <end position="465"/>
    </location>
</feature>
<evidence type="ECO:0000259" key="10">
    <source>
        <dbReference type="PROSITE" id="PS51358"/>
    </source>
</evidence>
<comment type="similarity">
    <text evidence="2">Belongs to the NOP5/NOP56 family.</text>
</comment>
<sequence length="511" mass="57676">MAPILHVLFEHATGYALFAVKEFEEVSAFLPQVERAVLDVSKFKSSIVNIVAFAPFKTAVNALENINAVSEGLVHEDLQLFFETNLPRKKSKFTLGIGDAKLGATINEQFGYSCTHVGIVPEVLRGIRLHFAKLVEDLTEYSCSKAQLGLGHSYSRSKVKFNVNRVDNMIIQSIAILDQLDKDINVFAMRVREWYSYHYPELVKIINDNHMYAKVCLLVKDRKNLENENIREKLEELLMDPVKAQFVVDAARASMGMDISPIDLANIEMFASRVISLSEYRKRLMDYLRLKMRGIAPNLTAIVGESIGARLISKAGSLINLAKYPASTLQILGAEKALFRAMKTRGNTPKYGLLFHSTYIGRAQKRDKGRIARYVSNKCSIASRIDCFTDEASPVFGEKLRDQIEERLKFYDTGEVPRKNIDVMIEAEAENKAAIKAARKLKKKEKKKRKLAEMAQEDDQTEQTNDEERFVNGSVPMAKENGDAVEDEPPKKKKKKSKKSKKHDGEGDGEE</sequence>
<accession>A0A1V9XZX8</accession>
<evidence type="ECO:0000313" key="11">
    <source>
        <dbReference type="EMBL" id="OQR79067.1"/>
    </source>
</evidence>
<dbReference type="GO" id="GO:0030515">
    <property type="term" value="F:snoRNA binding"/>
    <property type="evidence" value="ECO:0007669"/>
    <property type="project" value="InterPro"/>
</dbReference>
<dbReference type="PROSITE" id="PS51358">
    <property type="entry name" value="NOP"/>
    <property type="match status" value="1"/>
</dbReference>
<keyword evidence="3" id="KW-0690">Ribosome biogenesis</keyword>
<dbReference type="InterPro" id="IPR045056">
    <property type="entry name" value="Nop56/Nop58"/>
</dbReference>
<dbReference type="Proteomes" id="UP000192247">
    <property type="component" value="Unassembled WGS sequence"/>
</dbReference>